<evidence type="ECO:0000256" key="1">
    <source>
        <dbReference type="SAM" id="MobiDB-lite"/>
    </source>
</evidence>
<evidence type="ECO:0000313" key="2">
    <source>
        <dbReference type="EMBL" id="ORY40412.1"/>
    </source>
</evidence>
<keyword evidence="3" id="KW-1185">Reference proteome</keyword>
<proteinExistence type="predicted"/>
<dbReference type="Proteomes" id="UP000193642">
    <property type="component" value="Unassembled WGS sequence"/>
</dbReference>
<protein>
    <submittedName>
        <fullName evidence="2">Uncharacterized protein</fullName>
    </submittedName>
</protein>
<sequence>MNAALDDNHDEFEGDEECDNKQDVADKHNNPILGVHPLLQAIPGLPPPQVFNDALAAPPAPVDSPEDGFLAIHSTPFCPLHDSLPVYTPNPSSSHVPPTTDSSTLRLFLPTLRHQPQNNLLQQVLCHRLRDLPLECHSPPQRKPNKRIVSFW</sequence>
<dbReference type="EMBL" id="MCGO01000035">
    <property type="protein sequence ID" value="ORY40412.1"/>
    <property type="molecule type" value="Genomic_DNA"/>
</dbReference>
<gene>
    <name evidence="2" type="ORF">BCR33DRAFT_740270</name>
</gene>
<dbReference type="AlphaFoldDB" id="A0A1Y2C052"/>
<comment type="caution">
    <text evidence="2">The sequence shown here is derived from an EMBL/GenBank/DDBJ whole genome shotgun (WGS) entry which is preliminary data.</text>
</comment>
<name>A0A1Y2C052_9FUNG</name>
<reference evidence="2 3" key="1">
    <citation type="submission" date="2016-07" db="EMBL/GenBank/DDBJ databases">
        <title>Pervasive Adenine N6-methylation of Active Genes in Fungi.</title>
        <authorList>
            <consortium name="DOE Joint Genome Institute"/>
            <person name="Mondo S.J."/>
            <person name="Dannebaum R.O."/>
            <person name="Kuo R.C."/>
            <person name="Labutti K."/>
            <person name="Haridas S."/>
            <person name="Kuo A."/>
            <person name="Salamov A."/>
            <person name="Ahrendt S.R."/>
            <person name="Lipzen A."/>
            <person name="Sullivan W."/>
            <person name="Andreopoulos W.B."/>
            <person name="Clum A."/>
            <person name="Lindquist E."/>
            <person name="Daum C."/>
            <person name="Ramamoorthy G.K."/>
            <person name="Gryganskyi A."/>
            <person name="Culley D."/>
            <person name="Magnuson J.K."/>
            <person name="James T.Y."/>
            <person name="O'Malley M.A."/>
            <person name="Stajich J.E."/>
            <person name="Spatafora J.W."/>
            <person name="Visel A."/>
            <person name="Grigoriev I.V."/>
        </authorList>
    </citation>
    <scope>NUCLEOTIDE SEQUENCE [LARGE SCALE GENOMIC DNA]</scope>
    <source>
        <strain evidence="2 3">JEL800</strain>
    </source>
</reference>
<feature type="region of interest" description="Disordered" evidence="1">
    <location>
        <begin position="1"/>
        <end position="29"/>
    </location>
</feature>
<organism evidence="2 3">
    <name type="scientific">Rhizoclosmatium globosum</name>
    <dbReference type="NCBI Taxonomy" id="329046"/>
    <lineage>
        <taxon>Eukaryota</taxon>
        <taxon>Fungi</taxon>
        <taxon>Fungi incertae sedis</taxon>
        <taxon>Chytridiomycota</taxon>
        <taxon>Chytridiomycota incertae sedis</taxon>
        <taxon>Chytridiomycetes</taxon>
        <taxon>Chytridiales</taxon>
        <taxon>Chytriomycetaceae</taxon>
        <taxon>Rhizoclosmatium</taxon>
    </lineage>
</organism>
<feature type="compositionally biased region" description="Acidic residues" evidence="1">
    <location>
        <begin position="8"/>
        <end position="18"/>
    </location>
</feature>
<feature type="compositionally biased region" description="Basic and acidic residues" evidence="1">
    <location>
        <begin position="19"/>
        <end position="29"/>
    </location>
</feature>
<accession>A0A1Y2C052</accession>
<evidence type="ECO:0000313" key="3">
    <source>
        <dbReference type="Proteomes" id="UP000193642"/>
    </source>
</evidence>